<dbReference type="EMBL" id="CP111015">
    <property type="protein sequence ID" value="WAR02656.1"/>
    <property type="molecule type" value="Genomic_DNA"/>
</dbReference>
<name>A0ABY7E2B9_MYAAR</name>
<evidence type="ECO:0000256" key="1">
    <source>
        <dbReference type="ARBA" id="ARBA00008361"/>
    </source>
</evidence>
<accession>A0ABY7E2B9</accession>
<dbReference type="PANTHER" id="PTHR44942:SF4">
    <property type="entry name" value="METHYLTRANSFERASE TYPE 11 DOMAIN-CONTAINING PROTEIN"/>
    <property type="match status" value="1"/>
</dbReference>
<evidence type="ECO:0000256" key="3">
    <source>
        <dbReference type="ARBA" id="ARBA00022679"/>
    </source>
</evidence>
<sequence>MSIRLFEDKRACSVVCQRPTYSRAVYETIFQFYEDSKSSKLDYDLAVDVGCGNGELLDIHDVSEEQVKSAKNDVDNLTFCVGPGEDLRFLENNSVDLVTIAQALH</sequence>
<keyword evidence="3" id="KW-0808">Transferase</keyword>
<organism evidence="5 6">
    <name type="scientific">Mya arenaria</name>
    <name type="common">Soft-shell clam</name>
    <dbReference type="NCBI Taxonomy" id="6604"/>
    <lineage>
        <taxon>Eukaryota</taxon>
        <taxon>Metazoa</taxon>
        <taxon>Spiralia</taxon>
        <taxon>Lophotrochozoa</taxon>
        <taxon>Mollusca</taxon>
        <taxon>Bivalvia</taxon>
        <taxon>Autobranchia</taxon>
        <taxon>Heteroconchia</taxon>
        <taxon>Euheterodonta</taxon>
        <taxon>Imparidentia</taxon>
        <taxon>Neoheterodontei</taxon>
        <taxon>Myida</taxon>
        <taxon>Myoidea</taxon>
        <taxon>Myidae</taxon>
        <taxon>Mya</taxon>
    </lineage>
</organism>
<dbReference type="InterPro" id="IPR051052">
    <property type="entry name" value="Diverse_substrate_MTase"/>
</dbReference>
<dbReference type="PANTHER" id="PTHR44942">
    <property type="entry name" value="METHYLTRANSF_11 DOMAIN-CONTAINING PROTEIN"/>
    <property type="match status" value="1"/>
</dbReference>
<keyword evidence="2" id="KW-0489">Methyltransferase</keyword>
<dbReference type="InterPro" id="IPR029063">
    <property type="entry name" value="SAM-dependent_MTases_sf"/>
</dbReference>
<keyword evidence="6" id="KW-1185">Reference proteome</keyword>
<dbReference type="Gene3D" id="3.40.50.150">
    <property type="entry name" value="Vaccinia Virus protein VP39"/>
    <property type="match status" value="1"/>
</dbReference>
<dbReference type="InterPro" id="IPR013216">
    <property type="entry name" value="Methyltransf_11"/>
</dbReference>
<comment type="similarity">
    <text evidence="1">Belongs to the methyltransferase superfamily.</text>
</comment>
<dbReference type="CDD" id="cd02440">
    <property type="entry name" value="AdoMet_MTases"/>
    <property type="match status" value="1"/>
</dbReference>
<dbReference type="Proteomes" id="UP001164746">
    <property type="component" value="Chromosome 4"/>
</dbReference>
<feature type="domain" description="Methyltransferase type 11" evidence="4">
    <location>
        <begin position="48"/>
        <end position="105"/>
    </location>
</feature>
<dbReference type="SUPFAM" id="SSF53335">
    <property type="entry name" value="S-adenosyl-L-methionine-dependent methyltransferases"/>
    <property type="match status" value="1"/>
</dbReference>
<evidence type="ECO:0000256" key="2">
    <source>
        <dbReference type="ARBA" id="ARBA00022603"/>
    </source>
</evidence>
<dbReference type="Pfam" id="PF08241">
    <property type="entry name" value="Methyltransf_11"/>
    <property type="match status" value="1"/>
</dbReference>
<proteinExistence type="inferred from homology"/>
<evidence type="ECO:0000313" key="6">
    <source>
        <dbReference type="Proteomes" id="UP001164746"/>
    </source>
</evidence>
<gene>
    <name evidence="5" type="ORF">MAR_009214</name>
</gene>
<evidence type="ECO:0000313" key="5">
    <source>
        <dbReference type="EMBL" id="WAR02656.1"/>
    </source>
</evidence>
<evidence type="ECO:0000259" key="4">
    <source>
        <dbReference type="Pfam" id="PF08241"/>
    </source>
</evidence>
<protein>
    <recommendedName>
        <fullName evidence="4">Methyltransferase type 11 domain-containing protein</fullName>
    </recommendedName>
</protein>
<reference evidence="5" key="1">
    <citation type="submission" date="2022-11" db="EMBL/GenBank/DDBJ databases">
        <title>Centuries of genome instability and evolution in soft-shell clam transmissible cancer (bioRxiv).</title>
        <authorList>
            <person name="Hart S.F.M."/>
            <person name="Yonemitsu M.A."/>
            <person name="Giersch R.M."/>
            <person name="Beal B.F."/>
            <person name="Arriagada G."/>
            <person name="Davis B.W."/>
            <person name="Ostrander E.A."/>
            <person name="Goff S.P."/>
            <person name="Metzger M.J."/>
        </authorList>
    </citation>
    <scope>NUCLEOTIDE SEQUENCE</scope>
    <source>
        <strain evidence="5">MELC-2E11</strain>
        <tissue evidence="5">Siphon/mantle</tissue>
    </source>
</reference>